<name>A0A0X8JKV5_9BACT</name>
<protein>
    <submittedName>
        <fullName evidence="1">Uncharacterized protein</fullName>
    </submittedName>
</protein>
<accession>A0A0X8JKV5</accession>
<evidence type="ECO:0000313" key="1">
    <source>
        <dbReference type="EMBL" id="AMD90630.1"/>
    </source>
</evidence>
<dbReference type="KEGG" id="dfi:AXF13_11160"/>
<gene>
    <name evidence="1" type="ORF">AXF13_11160</name>
</gene>
<evidence type="ECO:0000313" key="2">
    <source>
        <dbReference type="Proteomes" id="UP000069241"/>
    </source>
</evidence>
<dbReference type="Proteomes" id="UP000069241">
    <property type="component" value="Chromosome"/>
</dbReference>
<reference evidence="2" key="1">
    <citation type="submission" date="2016-02" db="EMBL/GenBank/DDBJ databases">
        <authorList>
            <person name="Holder M.E."/>
            <person name="Ajami N.J."/>
            <person name="Petrosino J.F."/>
        </authorList>
    </citation>
    <scope>NUCLEOTIDE SEQUENCE [LARGE SCALE GENOMIC DNA]</scope>
    <source>
        <strain evidence="2">CCUG 45958</strain>
    </source>
</reference>
<dbReference type="AlphaFoldDB" id="A0A0X8JKV5"/>
<keyword evidence="2" id="KW-1185">Reference proteome</keyword>
<sequence length="62" mass="6594">MAASIQNLMNGSVFFAAHYTLTGTAAPIENNVNTQNGAKIPLLRLSSDFSSLIFSGWTGLYA</sequence>
<dbReference type="EMBL" id="CP014229">
    <property type="protein sequence ID" value="AMD90630.1"/>
    <property type="molecule type" value="Genomic_DNA"/>
</dbReference>
<organism evidence="1 2">
    <name type="scientific">Desulfovibrio fairfieldensis</name>
    <dbReference type="NCBI Taxonomy" id="44742"/>
    <lineage>
        <taxon>Bacteria</taxon>
        <taxon>Pseudomonadati</taxon>
        <taxon>Thermodesulfobacteriota</taxon>
        <taxon>Desulfovibrionia</taxon>
        <taxon>Desulfovibrionales</taxon>
        <taxon>Desulfovibrionaceae</taxon>
        <taxon>Desulfovibrio</taxon>
    </lineage>
</organism>
<proteinExistence type="predicted"/>